<evidence type="ECO:0000313" key="5">
    <source>
        <dbReference type="Proteomes" id="UP000321723"/>
    </source>
</evidence>
<dbReference type="GO" id="GO:0016740">
    <property type="term" value="F:transferase activity"/>
    <property type="evidence" value="ECO:0007669"/>
    <property type="project" value="UniProtKB-KW"/>
</dbReference>
<proteinExistence type="predicted"/>
<dbReference type="PANTHER" id="PTHR43685">
    <property type="entry name" value="GLYCOSYLTRANSFERASE"/>
    <property type="match status" value="1"/>
</dbReference>
<dbReference type="PANTHER" id="PTHR43685:SF2">
    <property type="entry name" value="GLYCOSYLTRANSFERASE 2-LIKE DOMAIN-CONTAINING PROTEIN"/>
    <property type="match status" value="1"/>
</dbReference>
<accession>A0A511FDK9</accession>
<protein>
    <submittedName>
        <fullName evidence="3">Glycosyl transferase</fullName>
    </submittedName>
</protein>
<dbReference type="Proteomes" id="UP000564629">
    <property type="component" value="Unassembled WGS sequence"/>
</dbReference>
<comment type="caution">
    <text evidence="3">The sequence shown here is derived from an EMBL/GenBank/DDBJ whole genome shotgun (WGS) entry which is preliminary data.</text>
</comment>
<dbReference type="InterPro" id="IPR029044">
    <property type="entry name" value="Nucleotide-diphossugar_trans"/>
</dbReference>
<dbReference type="CDD" id="cd00761">
    <property type="entry name" value="Glyco_tranf_GTA_type"/>
    <property type="match status" value="1"/>
</dbReference>
<evidence type="ECO:0000259" key="2">
    <source>
        <dbReference type="Pfam" id="PF00535"/>
    </source>
</evidence>
<dbReference type="RefSeq" id="WP_146838220.1">
    <property type="nucleotide sequence ID" value="NZ_BJVQ01000034.1"/>
</dbReference>
<evidence type="ECO:0000313" key="6">
    <source>
        <dbReference type="Proteomes" id="UP000564629"/>
    </source>
</evidence>
<evidence type="ECO:0000313" key="4">
    <source>
        <dbReference type="EMBL" id="MBB5471997.1"/>
    </source>
</evidence>
<feature type="region of interest" description="Disordered" evidence="1">
    <location>
        <begin position="291"/>
        <end position="314"/>
    </location>
</feature>
<dbReference type="InterPro" id="IPR001173">
    <property type="entry name" value="Glyco_trans_2-like"/>
</dbReference>
<gene>
    <name evidence="3" type="ORF">CHO01_23780</name>
    <name evidence="4" type="ORF">HNR08_000733</name>
</gene>
<dbReference type="Pfam" id="PF00535">
    <property type="entry name" value="Glycos_transf_2"/>
    <property type="match status" value="1"/>
</dbReference>
<dbReference type="SUPFAM" id="SSF53448">
    <property type="entry name" value="Nucleotide-diphospho-sugar transferases"/>
    <property type="match status" value="1"/>
</dbReference>
<reference evidence="3 5" key="1">
    <citation type="submission" date="2019-07" db="EMBL/GenBank/DDBJ databases">
        <title>Whole genome shotgun sequence of Cellulomonas hominis NBRC 16055.</title>
        <authorList>
            <person name="Hosoyama A."/>
            <person name="Uohara A."/>
            <person name="Ohji S."/>
            <person name="Ichikawa N."/>
        </authorList>
    </citation>
    <scope>NUCLEOTIDE SEQUENCE [LARGE SCALE GENOMIC DNA]</scope>
    <source>
        <strain evidence="3 5">NBRC 16055</strain>
    </source>
</reference>
<name>A0A511FDK9_9CELL</name>
<dbReference type="EMBL" id="BJVQ01000034">
    <property type="protein sequence ID" value="GEL47262.1"/>
    <property type="molecule type" value="Genomic_DNA"/>
</dbReference>
<evidence type="ECO:0000313" key="3">
    <source>
        <dbReference type="EMBL" id="GEL47262.1"/>
    </source>
</evidence>
<reference evidence="4 6" key="2">
    <citation type="submission" date="2020-08" db="EMBL/GenBank/DDBJ databases">
        <title>Sequencing the genomes of 1000 actinobacteria strains.</title>
        <authorList>
            <person name="Klenk H.-P."/>
        </authorList>
    </citation>
    <scope>NUCLEOTIDE SEQUENCE [LARGE SCALE GENOMIC DNA]</scope>
    <source>
        <strain evidence="4 6">DSM 9581</strain>
    </source>
</reference>
<organism evidence="3 5">
    <name type="scientific">Cellulomonas hominis</name>
    <dbReference type="NCBI Taxonomy" id="156981"/>
    <lineage>
        <taxon>Bacteria</taxon>
        <taxon>Bacillati</taxon>
        <taxon>Actinomycetota</taxon>
        <taxon>Actinomycetes</taxon>
        <taxon>Micrococcales</taxon>
        <taxon>Cellulomonadaceae</taxon>
        <taxon>Cellulomonas</taxon>
    </lineage>
</organism>
<dbReference type="OrthoDB" id="3177103at2"/>
<dbReference type="Proteomes" id="UP000321723">
    <property type="component" value="Unassembled WGS sequence"/>
</dbReference>
<feature type="domain" description="Glycosyltransferase 2-like" evidence="2">
    <location>
        <begin position="6"/>
        <end position="123"/>
    </location>
</feature>
<evidence type="ECO:0000256" key="1">
    <source>
        <dbReference type="SAM" id="MobiDB-lite"/>
    </source>
</evidence>
<dbReference type="EMBL" id="JACHDN010000001">
    <property type="protein sequence ID" value="MBB5471997.1"/>
    <property type="molecule type" value="Genomic_DNA"/>
</dbReference>
<feature type="compositionally biased region" description="Low complexity" evidence="1">
    <location>
        <begin position="300"/>
        <end position="314"/>
    </location>
</feature>
<dbReference type="InterPro" id="IPR050834">
    <property type="entry name" value="Glycosyltransf_2"/>
</dbReference>
<dbReference type="AlphaFoldDB" id="A0A511FDK9"/>
<keyword evidence="3" id="KW-0808">Transferase</keyword>
<sequence length="314" mass="34619">MTARVTVGVPVYNGEKYVEAALASVRAQDEPDLEILISDNGSTDGTEEICRAVAAADERVTYHRQDVNRGGAWNFNRLVELASAPYFTWAAADDIRRPSFVRRCLETFADRDPATVLVYPRTQIIDAAGRVTEDLFDADLECAEPTPHERMAHFLRAQGAHIFYGLHRTEVLRSTRLIRPSVSNDMVLLAELACRGPFAMVPEQLFLQRRHPEAFSQQGRGQLAWHAPTAAVRFAFPHTKVTGELVRAVTSSPIPLAEKLRCLAVIPGSWTLPRWRGPAADLRTAAGLAPRSAVRRARATTTTTPGTPGTEAVR</sequence>
<dbReference type="Gene3D" id="3.90.550.10">
    <property type="entry name" value="Spore Coat Polysaccharide Biosynthesis Protein SpsA, Chain A"/>
    <property type="match status" value="1"/>
</dbReference>
<keyword evidence="5" id="KW-1185">Reference proteome</keyword>